<protein>
    <submittedName>
        <fullName evidence="1">Uncharacterized protein</fullName>
    </submittedName>
</protein>
<dbReference type="EMBL" id="CBTJ020000063">
    <property type="protein sequence ID" value="CDI03537.1"/>
    <property type="molecule type" value="Genomic_DNA"/>
</dbReference>
<sequence>MNAVRQKFSSQADPRLLGELRAIAREEGRQFQAVLEQALREFVERKRDATPRAEVMARFQASVEKNHRLGELLAQ</sequence>
<accession>W6M779</accession>
<dbReference type="OrthoDB" id="7064922at2"/>
<evidence type="ECO:0000313" key="1">
    <source>
        <dbReference type="EMBL" id="CDI03537.1"/>
    </source>
</evidence>
<reference evidence="1" key="2">
    <citation type="submission" date="2014-03" db="EMBL/GenBank/DDBJ databases">
        <title>Candidatus Competibacter-lineage genomes retrieved from metagenomes reveal functional metabolic diversity.</title>
        <authorList>
            <person name="McIlroy S.J."/>
            <person name="Albertsen M."/>
            <person name="Andresen E.K."/>
            <person name="Saunders A.M."/>
            <person name="Kristiansen R."/>
            <person name="Stokholm-Bjerregaard M."/>
            <person name="Nielsen K.L."/>
            <person name="Nielsen P.H."/>
        </authorList>
    </citation>
    <scope>NUCLEOTIDE SEQUENCE</scope>
    <source>
        <strain evidence="1">Run_A_D11</strain>
    </source>
</reference>
<dbReference type="Proteomes" id="UP000035760">
    <property type="component" value="Unassembled WGS sequence"/>
</dbReference>
<keyword evidence="2" id="KW-1185">Reference proteome</keyword>
<gene>
    <name evidence="1" type="ORF">BN873_540012</name>
</gene>
<reference evidence="1" key="1">
    <citation type="submission" date="2013-07" db="EMBL/GenBank/DDBJ databases">
        <authorList>
            <person name="McIlroy S."/>
        </authorList>
    </citation>
    <scope>NUCLEOTIDE SEQUENCE [LARGE SCALE GENOMIC DNA]</scope>
    <source>
        <strain evidence="1">Run_A_D11</strain>
    </source>
</reference>
<dbReference type="AlphaFoldDB" id="W6M779"/>
<comment type="caution">
    <text evidence="1">The sequence shown here is derived from an EMBL/GenBank/DDBJ whole genome shotgun (WGS) entry which is preliminary data.</text>
</comment>
<name>W6M779_9GAMM</name>
<evidence type="ECO:0000313" key="2">
    <source>
        <dbReference type="Proteomes" id="UP000035760"/>
    </source>
</evidence>
<dbReference type="RefSeq" id="WP_048674318.1">
    <property type="nucleotide sequence ID" value="NZ_CBTJ020000063.1"/>
</dbReference>
<proteinExistence type="predicted"/>
<organism evidence="1 2">
    <name type="scientific">Candidatus Competibacter denitrificans Run_A_D11</name>
    <dbReference type="NCBI Taxonomy" id="1400863"/>
    <lineage>
        <taxon>Bacteria</taxon>
        <taxon>Pseudomonadati</taxon>
        <taxon>Pseudomonadota</taxon>
        <taxon>Gammaproteobacteria</taxon>
        <taxon>Candidatus Competibacteraceae</taxon>
        <taxon>Candidatus Competibacter</taxon>
    </lineage>
</organism>